<dbReference type="FunFam" id="3.40.50.410:FF:000015">
    <property type="entry name" value="General transcription factor IIH subunit 2"/>
    <property type="match status" value="1"/>
</dbReference>
<dbReference type="PROSITE" id="PS50157">
    <property type="entry name" value="ZINC_FINGER_C2H2_2"/>
    <property type="match status" value="1"/>
</dbReference>
<keyword evidence="8 11" id="KW-0804">Transcription</keyword>
<dbReference type="PANTHER" id="PTHR12695:SF2">
    <property type="entry name" value="GENERAL TRANSCRIPTION FACTOR IIH SUBUNIT 2-RELATED"/>
    <property type="match status" value="1"/>
</dbReference>
<dbReference type="Proteomes" id="UP000306050">
    <property type="component" value="Chromosome SGRAM_19"/>
</dbReference>
<dbReference type="GO" id="GO:0006289">
    <property type="term" value="P:nucleotide-excision repair"/>
    <property type="evidence" value="ECO:0007669"/>
    <property type="project" value="UniProtKB-UniRule"/>
</dbReference>
<dbReference type="GO" id="GO:0005675">
    <property type="term" value="C:transcription factor TFIIH holo complex"/>
    <property type="evidence" value="ECO:0007669"/>
    <property type="project" value="UniProtKB-UniRule"/>
</dbReference>
<dbReference type="GO" id="GO:0006357">
    <property type="term" value="P:regulation of transcription by RNA polymerase II"/>
    <property type="evidence" value="ECO:0007669"/>
    <property type="project" value="UniProtKB-UniRule"/>
</dbReference>
<comment type="function">
    <text evidence="11">Component of the general transcription and DNA repair factor IIH (TFIIH) core complex, which is involved in general and transcription-coupled nucleotide excision repair (NER) of damaged DNA and, when complexed to TFIIK, in RNA transcription by RNA polymerase II.</text>
</comment>
<comment type="caution">
    <text evidence="17">The sequence shown here is derived from an EMBL/GenBank/DDBJ whole genome shotgun (WGS) entry which is preliminary data.</text>
</comment>
<feature type="region of interest" description="Disordered" evidence="14">
    <location>
        <begin position="1"/>
        <end position="72"/>
    </location>
</feature>
<dbReference type="SUPFAM" id="SSF57889">
    <property type="entry name" value="Cysteine-rich domain"/>
    <property type="match status" value="1"/>
</dbReference>
<evidence type="ECO:0000259" key="15">
    <source>
        <dbReference type="PROSITE" id="PS50157"/>
    </source>
</evidence>
<dbReference type="InterPro" id="IPR036465">
    <property type="entry name" value="vWFA_dom_sf"/>
</dbReference>
<dbReference type="GO" id="GO:0008270">
    <property type="term" value="F:zinc ion binding"/>
    <property type="evidence" value="ECO:0007669"/>
    <property type="project" value="UniProtKB-UniRule"/>
</dbReference>
<evidence type="ECO:0000256" key="3">
    <source>
        <dbReference type="ARBA" id="ARBA00022723"/>
    </source>
</evidence>
<dbReference type="InterPro" id="IPR012170">
    <property type="entry name" value="TFIIH_SSL1/p44"/>
</dbReference>
<accession>A0A4U7KTS2</accession>
<evidence type="ECO:0000256" key="14">
    <source>
        <dbReference type="SAM" id="MobiDB-lite"/>
    </source>
</evidence>
<feature type="domain" description="VWFA" evidence="16">
    <location>
        <begin position="148"/>
        <end position="324"/>
    </location>
</feature>
<dbReference type="InterPro" id="IPR004595">
    <property type="entry name" value="TFIIH_C1-like_dom"/>
</dbReference>
<feature type="zinc finger region" description="C4-type" evidence="12">
    <location>
        <begin position="399"/>
        <end position="416"/>
    </location>
</feature>
<dbReference type="SMART" id="SM01047">
    <property type="entry name" value="C1_4"/>
    <property type="match status" value="1"/>
</dbReference>
<dbReference type="InterPro" id="IPR013087">
    <property type="entry name" value="Znf_C2H2_type"/>
</dbReference>
<evidence type="ECO:0000256" key="1">
    <source>
        <dbReference type="ARBA" id="ARBA00004123"/>
    </source>
</evidence>
<evidence type="ECO:0000256" key="11">
    <source>
        <dbReference type="PIRNR" id="PIRNR015919"/>
    </source>
</evidence>
<dbReference type="PROSITE" id="PS50234">
    <property type="entry name" value="VWFA"/>
    <property type="match status" value="1"/>
</dbReference>
<evidence type="ECO:0000256" key="5">
    <source>
        <dbReference type="ARBA" id="ARBA00022771"/>
    </source>
</evidence>
<dbReference type="PANTHER" id="PTHR12695">
    <property type="entry name" value="GENERAL TRANSCRIPTION FACTOR IIH SUBUNIT 2"/>
    <property type="match status" value="1"/>
</dbReference>
<dbReference type="Pfam" id="PF07975">
    <property type="entry name" value="C1_4"/>
    <property type="match status" value="1"/>
</dbReference>
<dbReference type="CDD" id="cd01453">
    <property type="entry name" value="vWA_transcription_factor_IIH_type"/>
    <property type="match status" value="1"/>
</dbReference>
<protein>
    <recommendedName>
        <fullName evidence="11">General transcription and DNA repair factor IIH</fullName>
    </recommendedName>
</protein>
<dbReference type="GO" id="GO:0000439">
    <property type="term" value="C:transcription factor TFIIH core complex"/>
    <property type="evidence" value="ECO:0007669"/>
    <property type="project" value="UniProtKB-UniRule"/>
</dbReference>
<evidence type="ECO:0000256" key="4">
    <source>
        <dbReference type="ARBA" id="ARBA00022763"/>
    </source>
</evidence>
<evidence type="ECO:0000259" key="16">
    <source>
        <dbReference type="PROSITE" id="PS50234"/>
    </source>
</evidence>
<feature type="compositionally biased region" description="Acidic residues" evidence="14">
    <location>
        <begin position="8"/>
        <end position="30"/>
    </location>
</feature>
<keyword evidence="6 11" id="KW-0862">Zinc</keyword>
<dbReference type="OrthoDB" id="284275at2759"/>
<keyword evidence="4" id="KW-0227">DNA damage</keyword>
<gene>
    <name evidence="17" type="ORF">EX895_003037</name>
</gene>
<keyword evidence="5 13" id="KW-0863">Zinc-finger</keyword>
<dbReference type="EMBL" id="SRRM01000011">
    <property type="protein sequence ID" value="TKY87941.1"/>
    <property type="molecule type" value="Genomic_DNA"/>
</dbReference>
<dbReference type="GO" id="GO:0006351">
    <property type="term" value="P:DNA-templated transcription"/>
    <property type="evidence" value="ECO:0007669"/>
    <property type="project" value="InterPro"/>
</dbReference>
<evidence type="ECO:0000256" key="10">
    <source>
        <dbReference type="ARBA" id="ARBA00023242"/>
    </source>
</evidence>
<name>A0A4U7KTS2_9BASI</name>
<dbReference type="Gene3D" id="3.30.40.10">
    <property type="entry name" value="Zinc/RING finger domain, C3HC4 (zinc finger)"/>
    <property type="match status" value="1"/>
</dbReference>
<evidence type="ECO:0000313" key="17">
    <source>
        <dbReference type="EMBL" id="TKY87941.1"/>
    </source>
</evidence>
<reference evidence="17 18" key="1">
    <citation type="submission" date="2019-05" db="EMBL/GenBank/DDBJ databases">
        <title>Sporisorium graminicola CBS 10092 draft sequencing and annotation.</title>
        <authorList>
            <person name="Solano-Gonzalez S."/>
            <person name="Caddick M.X."/>
            <person name="Darby A."/>
        </authorList>
    </citation>
    <scope>NUCLEOTIDE SEQUENCE [LARGE SCALE GENOMIC DNA]</scope>
    <source>
        <strain evidence="17 18">CBS 10092</strain>
    </source>
</reference>
<feature type="compositionally biased region" description="Low complexity" evidence="14">
    <location>
        <begin position="48"/>
        <end position="72"/>
    </location>
</feature>
<dbReference type="PIRSF" id="PIRSF015919">
    <property type="entry name" value="TFIIH_SSL1"/>
    <property type="match status" value="1"/>
</dbReference>
<keyword evidence="7 11" id="KW-0805">Transcription regulation</keyword>
<dbReference type="Gene3D" id="3.40.50.410">
    <property type="entry name" value="von Willebrand factor, type A domain"/>
    <property type="match status" value="1"/>
</dbReference>
<keyword evidence="10 11" id="KW-0539">Nucleus</keyword>
<comment type="subcellular location">
    <subcellularLocation>
        <location evidence="1 11">Nucleus</location>
    </subcellularLocation>
</comment>
<dbReference type="InterPro" id="IPR013083">
    <property type="entry name" value="Znf_RING/FYVE/PHD"/>
</dbReference>
<dbReference type="Pfam" id="PF04056">
    <property type="entry name" value="Ssl1"/>
    <property type="match status" value="1"/>
</dbReference>
<dbReference type="InterPro" id="IPR046349">
    <property type="entry name" value="C1-like_sf"/>
</dbReference>
<evidence type="ECO:0000256" key="13">
    <source>
        <dbReference type="PROSITE-ProRule" id="PRU00042"/>
    </source>
</evidence>
<keyword evidence="18" id="KW-1185">Reference proteome</keyword>
<dbReference type="SMART" id="SM00327">
    <property type="entry name" value="VWA"/>
    <property type="match status" value="1"/>
</dbReference>
<dbReference type="PROSITE" id="PS00028">
    <property type="entry name" value="ZINC_FINGER_C2H2_1"/>
    <property type="match status" value="1"/>
</dbReference>
<dbReference type="KEGG" id="sgra:EX895_003037"/>
<sequence length="518" mass="55893">MPPRIADDEYIDDGADAYDAEDFLDDDDSGDEYRSAPSLPKLGTLRGASSRSSATVSASNGRGARTAAGAASASTSAAAARAKAAANAKSKQKDQGYSWEATYKRSWDAVAEDDSGSLESAVRSMIEGSKRRRVLKDVAPVQRGIIRHLVLLIDLSASMLEKDMRPNRFDVTLQYAREFVGEYFDQNPIGQLSIIGTRQGIAERLAMMGGNTVDHTASLTNKRRLEPRGEPSLQNALEMARSSLVHLPASNSREILAIFGSLTTCDPGNIHDTIGTLVKDNIRVSIVHLAAEVKVFKDVCTRTGGTFSVALNEGHFHDSLFELVPPPAVEGPRRTRKRRVGGAANGTTNGTAQGEDEEDDEVQNGVDLLQMAFPLRLPAHAAPTLCACHSRSRGSGYLCPRCGVKVCDVPTDCPVCGITIVMSTHLARSYHHLFPVPNWKAVPWSEVSTTSMNACFSCNLPFPSLQEGKERSAAANKALEEAGLSASSRYKCTRCAKDFCLECDAFVHEQLHVCPGCC</sequence>
<evidence type="ECO:0000256" key="2">
    <source>
        <dbReference type="ARBA" id="ARBA00006092"/>
    </source>
</evidence>
<evidence type="ECO:0000256" key="7">
    <source>
        <dbReference type="ARBA" id="ARBA00023015"/>
    </source>
</evidence>
<evidence type="ECO:0000256" key="8">
    <source>
        <dbReference type="ARBA" id="ARBA00023163"/>
    </source>
</evidence>
<organism evidence="17 18">
    <name type="scientific">Sporisorium graminicola</name>
    <dbReference type="NCBI Taxonomy" id="280036"/>
    <lineage>
        <taxon>Eukaryota</taxon>
        <taxon>Fungi</taxon>
        <taxon>Dikarya</taxon>
        <taxon>Basidiomycota</taxon>
        <taxon>Ustilaginomycotina</taxon>
        <taxon>Ustilaginomycetes</taxon>
        <taxon>Ustilaginales</taxon>
        <taxon>Ustilaginaceae</taxon>
        <taxon>Sporisorium</taxon>
    </lineage>
</organism>
<dbReference type="InterPro" id="IPR007198">
    <property type="entry name" value="Ssl1-like"/>
</dbReference>
<feature type="domain" description="C2H2-type" evidence="15">
    <location>
        <begin position="490"/>
        <end position="512"/>
    </location>
</feature>
<dbReference type="InterPro" id="IPR002035">
    <property type="entry name" value="VWF_A"/>
</dbReference>
<feature type="region of interest" description="Disordered" evidence="14">
    <location>
        <begin position="327"/>
        <end position="359"/>
    </location>
</feature>
<feature type="compositionally biased region" description="Low complexity" evidence="14">
    <location>
        <begin position="341"/>
        <end position="352"/>
    </location>
</feature>
<evidence type="ECO:0000313" key="18">
    <source>
        <dbReference type="Proteomes" id="UP000306050"/>
    </source>
</evidence>
<dbReference type="SUPFAM" id="SSF53300">
    <property type="entry name" value="vWA-like"/>
    <property type="match status" value="1"/>
</dbReference>
<proteinExistence type="inferred from homology"/>
<evidence type="ECO:0000256" key="12">
    <source>
        <dbReference type="PIRSR" id="PIRSR015919-1"/>
    </source>
</evidence>
<keyword evidence="3 11" id="KW-0479">Metal-binding</keyword>
<dbReference type="GeneID" id="40725932"/>
<dbReference type="RefSeq" id="XP_029739926.1">
    <property type="nucleotide sequence ID" value="XM_029883635.1"/>
</dbReference>
<keyword evidence="9" id="KW-0234">DNA repair</keyword>
<evidence type="ECO:0000256" key="9">
    <source>
        <dbReference type="ARBA" id="ARBA00023204"/>
    </source>
</evidence>
<comment type="similarity">
    <text evidence="2 11">Belongs to the GTF2H2 family.</text>
</comment>
<dbReference type="NCBIfam" id="TIGR00622">
    <property type="entry name" value="ssl1"/>
    <property type="match status" value="1"/>
</dbReference>
<dbReference type="AlphaFoldDB" id="A0A4U7KTS2"/>
<evidence type="ECO:0000256" key="6">
    <source>
        <dbReference type="ARBA" id="ARBA00022833"/>
    </source>
</evidence>